<protein>
    <submittedName>
        <fullName evidence="1">Uncharacterized protein</fullName>
    </submittedName>
</protein>
<dbReference type="VEuPathDB" id="FungiDB:P174DRAFT_440934"/>
<dbReference type="EMBL" id="MSZS01000004">
    <property type="protein sequence ID" value="PKX93669.1"/>
    <property type="molecule type" value="Genomic_DNA"/>
</dbReference>
<organism evidence="1 2">
    <name type="scientific">Aspergillus novofumigatus (strain IBT 16806)</name>
    <dbReference type="NCBI Taxonomy" id="1392255"/>
    <lineage>
        <taxon>Eukaryota</taxon>
        <taxon>Fungi</taxon>
        <taxon>Dikarya</taxon>
        <taxon>Ascomycota</taxon>
        <taxon>Pezizomycotina</taxon>
        <taxon>Eurotiomycetes</taxon>
        <taxon>Eurotiomycetidae</taxon>
        <taxon>Eurotiales</taxon>
        <taxon>Aspergillaceae</taxon>
        <taxon>Aspergillus</taxon>
        <taxon>Aspergillus subgen. Fumigati</taxon>
    </lineage>
</organism>
<gene>
    <name evidence="1" type="ORF">P174DRAFT_440934</name>
</gene>
<dbReference type="GeneID" id="36534498"/>
<reference evidence="2" key="1">
    <citation type="journal article" date="2018" name="Proc. Natl. Acad. Sci. U.S.A.">
        <title>Linking secondary metabolites to gene clusters through genome sequencing of six diverse Aspergillus species.</title>
        <authorList>
            <person name="Kaerboelling I."/>
            <person name="Vesth T.C."/>
            <person name="Frisvad J.C."/>
            <person name="Nybo J.L."/>
            <person name="Theobald S."/>
            <person name="Kuo A."/>
            <person name="Bowyer P."/>
            <person name="Matsuda Y."/>
            <person name="Mondo S."/>
            <person name="Lyhne E.K."/>
            <person name="Kogle M.E."/>
            <person name="Clum A."/>
            <person name="Lipzen A."/>
            <person name="Salamov A."/>
            <person name="Ngan C.Y."/>
            <person name="Daum C."/>
            <person name="Chiniquy J."/>
            <person name="Barry K."/>
            <person name="LaButti K."/>
            <person name="Haridas S."/>
            <person name="Simmons B.A."/>
            <person name="Magnuson J.K."/>
            <person name="Mortensen U.H."/>
            <person name="Larsen T.O."/>
            <person name="Grigoriev I.V."/>
            <person name="Baker S.E."/>
            <person name="Andersen M.R."/>
        </authorList>
    </citation>
    <scope>NUCLEOTIDE SEQUENCE [LARGE SCALE GENOMIC DNA]</scope>
    <source>
        <strain evidence="2">IBT 16806</strain>
    </source>
</reference>
<name>A0A2I1C7Q7_ASPN1</name>
<accession>A0A2I1C7Q7</accession>
<sequence>MPSIPKLRHFIRPLPSRSTCSLYDHPGTIGSLVRMDREGLMHCTSISVSGMGSRLLILHRGQEPIHVRGRNLCDWILFSCSVDHNSTSLGITVSESVDNLIKRFQSTEDPSGALECADKLLFRLHQLFTRRSRISDRPLFVALDCDLYHIVPLVKPQTEPIYPNQLSFDRATTLHEQSHPSQGANWHPVPWLWH</sequence>
<evidence type="ECO:0000313" key="1">
    <source>
        <dbReference type="EMBL" id="PKX93669.1"/>
    </source>
</evidence>
<proteinExistence type="predicted"/>
<dbReference type="AlphaFoldDB" id="A0A2I1C7Q7"/>
<comment type="caution">
    <text evidence="1">The sequence shown here is derived from an EMBL/GenBank/DDBJ whole genome shotgun (WGS) entry which is preliminary data.</text>
</comment>
<keyword evidence="2" id="KW-1185">Reference proteome</keyword>
<dbReference type="Proteomes" id="UP000234474">
    <property type="component" value="Unassembled WGS sequence"/>
</dbReference>
<evidence type="ECO:0000313" key="2">
    <source>
        <dbReference type="Proteomes" id="UP000234474"/>
    </source>
</evidence>
<dbReference type="RefSeq" id="XP_024682264.1">
    <property type="nucleotide sequence ID" value="XM_024827173.1"/>
</dbReference>